<evidence type="ECO:0000313" key="10">
    <source>
        <dbReference type="Proteomes" id="UP001157017"/>
    </source>
</evidence>
<sequence length="74" mass="7945">MAQALSPARVSEVVVTDRAARSARVIVPDYRLSLAIGKEGQNARLAAKATGWRIDIRPDTQQDESRSEPGGGAR</sequence>
<dbReference type="PROSITE" id="PS50084">
    <property type="entry name" value="KH_TYPE_1"/>
    <property type="match status" value="1"/>
</dbReference>
<evidence type="ECO:0000313" key="9">
    <source>
        <dbReference type="EMBL" id="GMA85529.1"/>
    </source>
</evidence>
<keyword evidence="4" id="KW-0805">Transcription regulation</keyword>
<evidence type="ECO:0000256" key="3">
    <source>
        <dbReference type="ARBA" id="ARBA00022884"/>
    </source>
</evidence>
<evidence type="ECO:0000259" key="8">
    <source>
        <dbReference type="Pfam" id="PF26594"/>
    </source>
</evidence>
<evidence type="ECO:0000256" key="1">
    <source>
        <dbReference type="ARBA" id="ARBA00022472"/>
    </source>
</evidence>
<dbReference type="Gene3D" id="3.30.300.20">
    <property type="match status" value="1"/>
</dbReference>
<evidence type="ECO:0000256" key="6">
    <source>
        <dbReference type="PROSITE-ProRule" id="PRU00117"/>
    </source>
</evidence>
<feature type="region of interest" description="Disordered" evidence="7">
    <location>
        <begin position="54"/>
        <end position="74"/>
    </location>
</feature>
<dbReference type="Pfam" id="PF26594">
    <property type="entry name" value="KH_NusA_2nd"/>
    <property type="match status" value="1"/>
</dbReference>
<evidence type="ECO:0000256" key="7">
    <source>
        <dbReference type="SAM" id="MobiDB-lite"/>
    </source>
</evidence>
<keyword evidence="10" id="KW-1185">Reference proteome</keyword>
<dbReference type="Proteomes" id="UP001157017">
    <property type="component" value="Unassembled WGS sequence"/>
</dbReference>
<evidence type="ECO:0000256" key="2">
    <source>
        <dbReference type="ARBA" id="ARBA00022490"/>
    </source>
</evidence>
<dbReference type="SUPFAM" id="SSF54814">
    <property type="entry name" value="Prokaryotic type KH domain (KH-domain type II)"/>
    <property type="match status" value="1"/>
</dbReference>
<protein>
    <recommendedName>
        <fullName evidence="8">NusA-like second KH domain-containing protein</fullName>
    </recommendedName>
</protein>
<dbReference type="EMBL" id="BSUZ01000001">
    <property type="protein sequence ID" value="GMA85529.1"/>
    <property type="molecule type" value="Genomic_DNA"/>
</dbReference>
<dbReference type="InterPro" id="IPR009019">
    <property type="entry name" value="KH_sf_prok-type"/>
</dbReference>
<dbReference type="PANTHER" id="PTHR22648">
    <property type="entry name" value="TRANSCRIPTION TERMINATION FACTOR NUSA"/>
    <property type="match status" value="1"/>
</dbReference>
<feature type="compositionally biased region" description="Basic and acidic residues" evidence="7">
    <location>
        <begin position="54"/>
        <end position="67"/>
    </location>
</feature>
<dbReference type="InterPro" id="IPR015946">
    <property type="entry name" value="KH_dom-like_a/b"/>
</dbReference>
<dbReference type="PANTHER" id="PTHR22648:SF0">
    <property type="entry name" value="TRANSCRIPTION TERMINATION_ANTITERMINATION PROTEIN NUSA"/>
    <property type="match status" value="1"/>
</dbReference>
<evidence type="ECO:0000256" key="5">
    <source>
        <dbReference type="ARBA" id="ARBA00023163"/>
    </source>
</evidence>
<keyword evidence="3 6" id="KW-0694">RNA-binding</keyword>
<keyword evidence="2" id="KW-0963">Cytoplasm</keyword>
<feature type="domain" description="NusA-like second KH" evidence="8">
    <location>
        <begin position="2"/>
        <end position="63"/>
    </location>
</feature>
<proteinExistence type="predicted"/>
<dbReference type="InterPro" id="IPR058582">
    <property type="entry name" value="KH_NusA_2nd"/>
</dbReference>
<dbReference type="CDD" id="cd22529">
    <property type="entry name" value="KH-II_NusA_rpt2"/>
    <property type="match status" value="1"/>
</dbReference>
<accession>A0ABQ6JCM8</accession>
<dbReference type="InterPro" id="IPR030842">
    <property type="entry name" value="TF_NusA_bacterial"/>
</dbReference>
<organism evidence="9 10">
    <name type="scientific">Angustibacter aerolatus</name>
    <dbReference type="NCBI Taxonomy" id="1162965"/>
    <lineage>
        <taxon>Bacteria</taxon>
        <taxon>Bacillati</taxon>
        <taxon>Actinomycetota</taxon>
        <taxon>Actinomycetes</taxon>
        <taxon>Kineosporiales</taxon>
        <taxon>Kineosporiaceae</taxon>
    </lineage>
</organism>
<name>A0ABQ6JCM8_9ACTN</name>
<keyword evidence="5" id="KW-0804">Transcription</keyword>
<evidence type="ECO:0000256" key="4">
    <source>
        <dbReference type="ARBA" id="ARBA00023015"/>
    </source>
</evidence>
<keyword evidence="1" id="KW-0806">Transcription termination</keyword>
<reference evidence="10" key="1">
    <citation type="journal article" date="2019" name="Int. J. Syst. Evol. Microbiol.">
        <title>The Global Catalogue of Microorganisms (GCM) 10K type strain sequencing project: providing services to taxonomists for standard genome sequencing and annotation.</title>
        <authorList>
            <consortium name="The Broad Institute Genomics Platform"/>
            <consortium name="The Broad Institute Genome Sequencing Center for Infectious Disease"/>
            <person name="Wu L."/>
            <person name="Ma J."/>
        </authorList>
    </citation>
    <scope>NUCLEOTIDE SEQUENCE [LARGE SCALE GENOMIC DNA]</scope>
    <source>
        <strain evidence="10">NBRC 108730</strain>
    </source>
</reference>
<comment type="caution">
    <text evidence="9">The sequence shown here is derived from an EMBL/GenBank/DDBJ whole genome shotgun (WGS) entry which is preliminary data.</text>
</comment>
<gene>
    <name evidence="9" type="ORF">GCM10025868_07790</name>
</gene>